<evidence type="ECO:0000259" key="2">
    <source>
        <dbReference type="Pfam" id="PF01757"/>
    </source>
</evidence>
<feature type="transmembrane region" description="Helical" evidence="1">
    <location>
        <begin position="133"/>
        <end position="150"/>
    </location>
</feature>
<organism evidence="4 5">
    <name type="scientific">Cronobacter dublinensis</name>
    <dbReference type="NCBI Taxonomy" id="413497"/>
    <lineage>
        <taxon>Bacteria</taxon>
        <taxon>Pseudomonadati</taxon>
        <taxon>Pseudomonadota</taxon>
        <taxon>Gammaproteobacteria</taxon>
        <taxon>Enterobacterales</taxon>
        <taxon>Enterobacteriaceae</taxon>
        <taxon>Cronobacter</taxon>
    </lineage>
</organism>
<reference evidence="4" key="1">
    <citation type="submission" date="2018-11" db="EMBL/GenBank/DDBJ databases">
        <title>Genomics analysis of Putative Virulence Factors on Adhesion and Cytotoxicity for Cronobacter spp.</title>
        <authorList>
            <person name="Cui J."/>
        </authorList>
    </citation>
    <scope>NUCLEOTIDE SEQUENCE</scope>
    <source>
        <strain evidence="4">SD69</strain>
    </source>
</reference>
<keyword evidence="1" id="KW-0812">Transmembrane</keyword>
<feature type="domain" description="Acyltransferase 3" evidence="2">
    <location>
        <begin position="1"/>
        <end position="324"/>
    </location>
</feature>
<dbReference type="GO" id="GO:0016747">
    <property type="term" value="F:acyltransferase activity, transferring groups other than amino-acyl groups"/>
    <property type="evidence" value="ECO:0007669"/>
    <property type="project" value="InterPro"/>
</dbReference>
<gene>
    <name evidence="4" type="ORF">EHJ13_17685</name>
</gene>
<keyword evidence="1" id="KW-1133">Transmembrane helix</keyword>
<feature type="transmembrane region" description="Helical" evidence="1">
    <location>
        <begin position="248"/>
        <end position="272"/>
    </location>
</feature>
<feature type="transmembrane region" description="Helical" evidence="1">
    <location>
        <begin position="308"/>
        <end position="327"/>
    </location>
</feature>
<dbReference type="EMBL" id="RPBY01000007">
    <property type="protein sequence ID" value="NCH89247.1"/>
    <property type="molecule type" value="Genomic_DNA"/>
</dbReference>
<feature type="transmembrane region" description="Helical" evidence="1">
    <location>
        <begin position="63"/>
        <end position="85"/>
    </location>
</feature>
<dbReference type="InterPro" id="IPR050879">
    <property type="entry name" value="Acyltransferase_3"/>
</dbReference>
<keyword evidence="1" id="KW-0472">Membrane</keyword>
<name>A0A9Q4XPX9_9ENTR</name>
<dbReference type="GO" id="GO:0016020">
    <property type="term" value="C:membrane"/>
    <property type="evidence" value="ECO:0007669"/>
    <property type="project" value="TreeGrafter"/>
</dbReference>
<dbReference type="PANTHER" id="PTHR23028:SF53">
    <property type="entry name" value="ACYL_TRANSF_3 DOMAIN-CONTAINING PROTEIN"/>
    <property type="match status" value="1"/>
</dbReference>
<protein>
    <submittedName>
        <fullName evidence="4">Acyltransferase</fullName>
    </submittedName>
</protein>
<evidence type="ECO:0000256" key="1">
    <source>
        <dbReference type="SAM" id="Phobius"/>
    </source>
</evidence>
<comment type="caution">
    <text evidence="4">The sequence shown here is derived from an EMBL/GenBank/DDBJ whole genome shotgun (WGS) entry which is preliminary data.</text>
</comment>
<dbReference type="Proteomes" id="UP000778262">
    <property type="component" value="Unassembled WGS sequence"/>
</dbReference>
<dbReference type="InterPro" id="IPR002656">
    <property type="entry name" value="Acyl_transf_3_dom"/>
</dbReference>
<dbReference type="Pfam" id="PF19040">
    <property type="entry name" value="SGNH"/>
    <property type="match status" value="1"/>
</dbReference>
<accession>A0A9Q4XPX9</accession>
<feature type="transmembrane region" description="Helical" evidence="1">
    <location>
        <begin position="220"/>
        <end position="236"/>
    </location>
</feature>
<dbReference type="GO" id="GO:0009103">
    <property type="term" value="P:lipopolysaccharide biosynthetic process"/>
    <property type="evidence" value="ECO:0007669"/>
    <property type="project" value="TreeGrafter"/>
</dbReference>
<evidence type="ECO:0000259" key="3">
    <source>
        <dbReference type="Pfam" id="PF19040"/>
    </source>
</evidence>
<sequence>MRAVAVVLVIIFHAGISLFPSGFIGVDIFFTISGYLITGKVIRDIETKKFSLPKFISGRLWRLQPALITTLLATIVIASYCYIPADYQIFTKSAKYTSLFLSNQFFDKQSATYASPDADSFLLIHTWSLAIEWQWYFFFALLAAAVMLLTRKTDPGKTAKTVLWSWLALTVIASLAMLLSNLLTHGQYYYSLGMRAFEFLIGGSAALLQPNLKKTNKIQVNLLATCAIVVLVWIATKNLSVDFYPNEYTLLVCLATAALFLCRGALVNNALAFAPVNYLGKISYSLYLWHWPVFGTLHYLGYTLTGNILILALALTLGLAILCYHGIENRFRRVNLPVWKSVAILVVAPIALTMTLYTLSDKYEGLPQRFDAQYNRAFTLQQDAYLHASRREDCHSGKQNLSVCHFGAPDSKKTAFLIGDSHANHFWGFFDVLAKEAGVKMYSLTTSSCLALPGLYQYDWWKYKGITYEKCHENTEKYYEYIRKNHYDYVILGQVWSRYAEGPHLINAEGDERSETLSRERYETALRDALKIITASGAKPVVMYTITEMPEHYETCIKQHVIHRYPFNINECDAQNPKSMEIPWTLALMKKMKAEFPSLTFIDAKSAQCISGTCVTNIDGVTIYRDAGHLTDYASYRFGEIYLKAFGNPLK</sequence>
<dbReference type="PANTHER" id="PTHR23028">
    <property type="entry name" value="ACETYLTRANSFERASE"/>
    <property type="match status" value="1"/>
</dbReference>
<evidence type="ECO:0000313" key="5">
    <source>
        <dbReference type="Proteomes" id="UP000778262"/>
    </source>
</evidence>
<evidence type="ECO:0000313" key="4">
    <source>
        <dbReference type="EMBL" id="NCH89247.1"/>
    </source>
</evidence>
<keyword evidence="4" id="KW-0808">Transferase</keyword>
<feature type="domain" description="SGNH" evidence="3">
    <location>
        <begin position="394"/>
        <end position="643"/>
    </location>
</feature>
<dbReference type="Pfam" id="PF01757">
    <property type="entry name" value="Acyl_transf_3"/>
    <property type="match status" value="1"/>
</dbReference>
<feature type="transmembrane region" description="Helical" evidence="1">
    <location>
        <begin position="339"/>
        <end position="359"/>
    </location>
</feature>
<keyword evidence="4" id="KW-0012">Acyltransferase</keyword>
<dbReference type="AlphaFoldDB" id="A0A9Q4XPX9"/>
<feature type="transmembrane region" description="Helical" evidence="1">
    <location>
        <begin position="24"/>
        <end position="42"/>
    </location>
</feature>
<proteinExistence type="predicted"/>
<dbReference type="InterPro" id="IPR043968">
    <property type="entry name" value="SGNH"/>
</dbReference>
<feature type="transmembrane region" description="Helical" evidence="1">
    <location>
        <begin position="162"/>
        <end position="182"/>
    </location>
</feature>